<sequence length="307" mass="32591">MKPIDPKELRGAFGRFMTGVTVVTTRRADGTPVGFTANSFTSVSLDPPLLLVCPGKFLSSYDAFAECEQFCVSILEDGQTDVANTFAGYKGDRFAKTPHDFDADGIAFPVGALARFSCKAHQTVPAGDHVILIGEVIGFAQKAGQGLGYADGQFFSLARERSARDPAARVNIAGAVVRYNGQVLLEKTPVGYRLPEFSVPDKTGLRKALQATLQDNGVSASCGAVYSVFDDADASTHFAYLLAQASHVAPDAKLTAVPPEELATLTYASPPLASMMARYARECATGNLNCYLGDTMTGEIHTLSEGV</sequence>
<dbReference type="Gene3D" id="2.30.110.10">
    <property type="entry name" value="Electron Transport, Fmn-binding Protein, Chain A"/>
    <property type="match status" value="1"/>
</dbReference>
<dbReference type="PANTHER" id="PTHR30466:SF1">
    <property type="entry name" value="FMN REDUCTASE (NADH) RUTF"/>
    <property type="match status" value="1"/>
</dbReference>
<dbReference type="SUPFAM" id="SSF50475">
    <property type="entry name" value="FMN-binding split barrel"/>
    <property type="match status" value="1"/>
</dbReference>
<dbReference type="Proteomes" id="UP000053235">
    <property type="component" value="Unassembled WGS sequence"/>
</dbReference>
<evidence type="ECO:0000313" key="3">
    <source>
        <dbReference type="EMBL" id="CTQ76365.1"/>
    </source>
</evidence>
<dbReference type="Pfam" id="PF01613">
    <property type="entry name" value="Flavin_Reduct"/>
    <property type="match status" value="1"/>
</dbReference>
<dbReference type="STRING" id="388408.LAX5112_04570"/>
<dbReference type="GO" id="GO:0042602">
    <property type="term" value="F:riboflavin reductase (NADPH) activity"/>
    <property type="evidence" value="ECO:0007669"/>
    <property type="project" value="TreeGrafter"/>
</dbReference>
<keyword evidence="1 3" id="KW-0560">Oxidoreductase</keyword>
<dbReference type="InterPro" id="IPR002563">
    <property type="entry name" value="Flavin_Rdtase-like_dom"/>
</dbReference>
<dbReference type="AlphaFoldDB" id="A0A0M7AMK4"/>
<name>A0A0M7AMK4_9HYPH</name>
<evidence type="ECO:0000313" key="4">
    <source>
        <dbReference type="Proteomes" id="UP000053235"/>
    </source>
</evidence>
<proteinExistence type="predicted"/>
<protein>
    <submittedName>
        <fullName evidence="3">p-hydroxyphenylacetate 3-hydroxylase, reductase component</fullName>
        <ecNumber evidence="3">1.5.1.36</ecNumber>
    </submittedName>
</protein>
<dbReference type="GO" id="GO:0010181">
    <property type="term" value="F:FMN binding"/>
    <property type="evidence" value="ECO:0007669"/>
    <property type="project" value="InterPro"/>
</dbReference>
<accession>A0A0M7AMK4</accession>
<dbReference type="InterPro" id="IPR050268">
    <property type="entry name" value="NADH-dep_flavin_reductase"/>
</dbReference>
<dbReference type="GO" id="GO:0006208">
    <property type="term" value="P:pyrimidine nucleobase catabolic process"/>
    <property type="evidence" value="ECO:0007669"/>
    <property type="project" value="TreeGrafter"/>
</dbReference>
<dbReference type="EMBL" id="CXWD01000026">
    <property type="protein sequence ID" value="CTQ76365.1"/>
    <property type="molecule type" value="Genomic_DNA"/>
</dbReference>
<feature type="domain" description="Flavin reductase like" evidence="2">
    <location>
        <begin position="13"/>
        <end position="156"/>
    </location>
</feature>
<dbReference type="PANTHER" id="PTHR30466">
    <property type="entry name" value="FLAVIN REDUCTASE"/>
    <property type="match status" value="1"/>
</dbReference>
<dbReference type="Gene3D" id="3.90.79.10">
    <property type="entry name" value="Nucleoside Triphosphate Pyrophosphohydrolase"/>
    <property type="match status" value="1"/>
</dbReference>
<gene>
    <name evidence="3" type="primary">C1-hpah_2</name>
    <name evidence="3" type="ORF">LAX5112_04570</name>
</gene>
<evidence type="ECO:0000259" key="2">
    <source>
        <dbReference type="SMART" id="SM00903"/>
    </source>
</evidence>
<evidence type="ECO:0000256" key="1">
    <source>
        <dbReference type="ARBA" id="ARBA00023002"/>
    </source>
</evidence>
<dbReference type="EC" id="1.5.1.36" evidence="3"/>
<dbReference type="GO" id="GO:0036382">
    <property type="term" value="F:flavin reductase (NADH) activity"/>
    <property type="evidence" value="ECO:0007669"/>
    <property type="project" value="UniProtKB-EC"/>
</dbReference>
<organism evidence="3 4">
    <name type="scientific">Roseibium alexandrii</name>
    <dbReference type="NCBI Taxonomy" id="388408"/>
    <lineage>
        <taxon>Bacteria</taxon>
        <taxon>Pseudomonadati</taxon>
        <taxon>Pseudomonadota</taxon>
        <taxon>Alphaproteobacteria</taxon>
        <taxon>Hyphomicrobiales</taxon>
        <taxon>Stappiaceae</taxon>
        <taxon>Roseibium</taxon>
    </lineage>
</organism>
<keyword evidence="4" id="KW-1185">Reference proteome</keyword>
<reference evidence="4" key="1">
    <citation type="submission" date="2015-07" db="EMBL/GenBank/DDBJ databases">
        <authorList>
            <person name="Rodrigo-Torres Lidia"/>
            <person name="Arahal R.David."/>
        </authorList>
    </citation>
    <scope>NUCLEOTIDE SEQUENCE [LARGE SCALE GENOMIC DNA]</scope>
    <source>
        <strain evidence="4">CECT 5112</strain>
    </source>
</reference>
<dbReference type="InterPro" id="IPR012349">
    <property type="entry name" value="Split_barrel_FMN-bd"/>
</dbReference>
<dbReference type="SMART" id="SM00903">
    <property type="entry name" value="Flavin_Reduct"/>
    <property type="match status" value="1"/>
</dbReference>
<dbReference type="RefSeq" id="WP_055673764.1">
    <property type="nucleotide sequence ID" value="NZ_CXWD01000026.1"/>
</dbReference>